<sequence length="258" mass="29527">QIKFIKKKISLFIEIAPQCTDVIDIWGYGSNATIMWSPLDNFGTPLYYHIRYGPAKMQGVPPLASWTIASLHEMKTIGNSTNLQLHIVPDIDYGIQVCAVYNEHRKQPKFELLRVIPFICTSCKITRCDKPPFVCLSTTDVKANWNPWIHTLQIRSKKKILQSGLFLTAPYSFYTNQTIEPLTHQYGLRICAFNNSEIQNPFAVDWTRGTGQSVSVKSVSNSDVIFSNCLNYVHLIVRNTFYFKFKIGIEFETNSLVM</sequence>
<dbReference type="AlphaFoldDB" id="A0A1I9FZY4"/>
<gene>
    <name evidence="2" type="primary">Bm6041</name>
    <name evidence="2" type="ORF">BM_Bm6041</name>
</gene>
<accession>A0A1I9FZY4</accession>
<reference evidence="2" key="1">
    <citation type="journal article" date="2007" name="Science">
        <title>Draft genome of the filarial nematode parasite Brugia malayi.</title>
        <authorList>
            <person name="Ghedin E."/>
            <person name="Wang S."/>
            <person name="Spiro D."/>
            <person name="Caler E."/>
            <person name="Zhao Q."/>
            <person name="Crabtree J."/>
            <person name="Allen J.E."/>
            <person name="Delcher A.L."/>
            <person name="Guiliano D.B."/>
            <person name="Miranda-Saavedra D."/>
            <person name="Angiuoli S.V."/>
            <person name="Creasy T."/>
            <person name="Amedeo P."/>
            <person name="Haas B."/>
            <person name="El-Sayed N.M."/>
            <person name="Wortman J.R."/>
            <person name="Feldblyum T."/>
            <person name="Tallon L."/>
            <person name="Schatz M."/>
            <person name="Shumway M."/>
            <person name="Koo H."/>
            <person name="Salzberg S.L."/>
            <person name="Schobel S."/>
            <person name="Pertea M."/>
            <person name="Pop M."/>
            <person name="White O."/>
            <person name="Barton G.J."/>
            <person name="Carlow C.K."/>
            <person name="Crawford M.J."/>
            <person name="Daub J."/>
            <person name="Dimmic M.W."/>
            <person name="Estes C.F."/>
            <person name="Foster J.M."/>
            <person name="Ganatra M."/>
            <person name="Gregory W.F."/>
            <person name="Johnson N.M."/>
            <person name="Jin J."/>
            <person name="Komuniecki R."/>
            <person name="Korf I."/>
            <person name="Kumar S."/>
            <person name="Laney S."/>
            <person name="Li B.W."/>
            <person name="Li W."/>
            <person name="Lindblom T.H."/>
            <person name="Lustigman S."/>
            <person name="Ma D."/>
            <person name="Maina C.V."/>
            <person name="Martin D.M."/>
            <person name="McCarter J.P."/>
            <person name="McReynolds L."/>
            <person name="Mitreva M."/>
            <person name="Nutman T.B."/>
            <person name="Parkinson J."/>
            <person name="Peregrin-Alvarez J.M."/>
            <person name="Poole C."/>
            <person name="Ren Q."/>
            <person name="Saunders L."/>
            <person name="Sluder A.E."/>
            <person name="Smith K."/>
            <person name="Stanke M."/>
            <person name="Unnasch T.R."/>
            <person name="Ware J."/>
            <person name="Wei A.D."/>
            <person name="Weil G."/>
            <person name="Williams D.J."/>
            <person name="Zhang Y."/>
            <person name="Williams S.A."/>
            <person name="Fraser-Liggett C."/>
            <person name="Slatko B."/>
            <person name="Blaxter M.L."/>
            <person name="Scott A.L."/>
        </authorList>
    </citation>
    <scope>NUCLEOTIDE SEQUENCE</scope>
    <source>
        <strain evidence="2">FR3</strain>
    </source>
</reference>
<name>A0A1I9FZY4_BRUMA</name>
<evidence type="ECO:0000259" key="1">
    <source>
        <dbReference type="Pfam" id="PF24221"/>
    </source>
</evidence>
<reference evidence="2" key="2">
    <citation type="submission" date="2012-12" db="EMBL/GenBank/DDBJ databases">
        <authorList>
            <consortium name="WormBase Consortium"/>
            <person name="Ghedin E."/>
            <person name="Paulini M."/>
        </authorList>
    </citation>
    <scope>NUCLEOTIDE SEQUENCE</scope>
    <source>
        <strain evidence="2">FR3</strain>
    </source>
</reference>
<feature type="non-terminal residue" evidence="2">
    <location>
        <position position="1"/>
    </location>
</feature>
<feature type="domain" description="Fibronectin type-III" evidence="1">
    <location>
        <begin position="14"/>
        <end position="128"/>
    </location>
</feature>
<dbReference type="Pfam" id="PF24221">
    <property type="entry name" value="Fn3_nematode"/>
    <property type="match status" value="1"/>
</dbReference>
<dbReference type="InterPro" id="IPR057131">
    <property type="entry name" value="Fn3_nem"/>
</dbReference>
<evidence type="ECO:0000313" key="2">
    <source>
        <dbReference type="EMBL" id="CDP91368.1"/>
    </source>
</evidence>
<protein>
    <submittedName>
        <fullName evidence="2">Bm6041</fullName>
    </submittedName>
</protein>
<dbReference type="EMBL" id="LN856383">
    <property type="protein sequence ID" value="CDP91368.1"/>
    <property type="molecule type" value="Genomic_DNA"/>
</dbReference>
<proteinExistence type="predicted"/>
<organism evidence="2">
    <name type="scientific">Brugia malayi</name>
    <name type="common">Filarial nematode worm</name>
    <dbReference type="NCBI Taxonomy" id="6279"/>
    <lineage>
        <taxon>Eukaryota</taxon>
        <taxon>Metazoa</taxon>
        <taxon>Ecdysozoa</taxon>
        <taxon>Nematoda</taxon>
        <taxon>Chromadorea</taxon>
        <taxon>Rhabditida</taxon>
        <taxon>Spirurina</taxon>
        <taxon>Spiruromorpha</taxon>
        <taxon>Filarioidea</taxon>
        <taxon>Onchocercidae</taxon>
        <taxon>Brugia</taxon>
    </lineage>
</organism>